<keyword evidence="3 6" id="KW-0067">ATP-binding</keyword>
<gene>
    <name evidence="7" type="ORF">LTR09_011980</name>
</gene>
<dbReference type="AlphaFoldDB" id="A0AAJ0D5J6"/>
<comment type="caution">
    <text evidence="7">The sequence shown here is derived from an EMBL/GenBank/DDBJ whole genome shotgun (WGS) entry which is preliminary data.</text>
</comment>
<dbReference type="GO" id="GO:0005739">
    <property type="term" value="C:mitochondrion"/>
    <property type="evidence" value="ECO:0007669"/>
    <property type="project" value="TreeGrafter"/>
</dbReference>
<evidence type="ECO:0000256" key="6">
    <source>
        <dbReference type="PIRSR" id="PIRSR006806-1"/>
    </source>
</evidence>
<dbReference type="EC" id="6.3.3.2" evidence="5"/>
<accession>A0AAJ0D5J6</accession>
<evidence type="ECO:0000313" key="8">
    <source>
        <dbReference type="Proteomes" id="UP001271007"/>
    </source>
</evidence>
<dbReference type="PIRSF" id="PIRSF006806">
    <property type="entry name" value="FTHF_cligase"/>
    <property type="match status" value="1"/>
</dbReference>
<evidence type="ECO:0000256" key="1">
    <source>
        <dbReference type="ARBA" id="ARBA00010638"/>
    </source>
</evidence>
<dbReference type="PANTHER" id="PTHR23407">
    <property type="entry name" value="ATPASE INHIBITOR/5-FORMYLTETRAHYDROFOLATE CYCLO-LIGASE"/>
    <property type="match status" value="1"/>
</dbReference>
<dbReference type="GO" id="GO:0009396">
    <property type="term" value="P:folic acid-containing compound biosynthetic process"/>
    <property type="evidence" value="ECO:0007669"/>
    <property type="project" value="TreeGrafter"/>
</dbReference>
<dbReference type="Proteomes" id="UP001271007">
    <property type="component" value="Unassembled WGS sequence"/>
</dbReference>
<protein>
    <recommendedName>
        <fullName evidence="5">5-formyltetrahydrofolate cyclo-ligase</fullName>
        <ecNumber evidence="5">6.3.3.2</ecNumber>
    </recommendedName>
</protein>
<dbReference type="Gene3D" id="3.40.50.10420">
    <property type="entry name" value="NagB/RpiA/CoA transferase-like"/>
    <property type="match status" value="1"/>
</dbReference>
<evidence type="ECO:0000256" key="4">
    <source>
        <dbReference type="ARBA" id="ARBA00036539"/>
    </source>
</evidence>
<dbReference type="EMBL" id="JAWDJX010000087">
    <property type="protein sequence ID" value="KAK3046570.1"/>
    <property type="molecule type" value="Genomic_DNA"/>
</dbReference>
<keyword evidence="2 6" id="KW-0547">Nucleotide-binding</keyword>
<feature type="binding site" evidence="6">
    <location>
        <position position="53"/>
    </location>
    <ligand>
        <name>substrate</name>
    </ligand>
</feature>
<reference evidence="7" key="1">
    <citation type="submission" date="2023-04" db="EMBL/GenBank/DDBJ databases">
        <title>Black Yeasts Isolated from many extreme environments.</title>
        <authorList>
            <person name="Coleine C."/>
            <person name="Stajich J.E."/>
            <person name="Selbmann L."/>
        </authorList>
    </citation>
    <scope>NUCLEOTIDE SEQUENCE</scope>
    <source>
        <strain evidence="7">CCFEE 5312</strain>
    </source>
</reference>
<dbReference type="Pfam" id="PF01812">
    <property type="entry name" value="5-FTHF_cyc-lig"/>
    <property type="match status" value="1"/>
</dbReference>
<feature type="binding site" evidence="6">
    <location>
        <begin position="175"/>
        <end position="183"/>
    </location>
    <ligand>
        <name>ATP</name>
        <dbReference type="ChEBI" id="CHEBI:30616"/>
    </ligand>
</feature>
<feature type="binding site" evidence="6">
    <location>
        <position position="59"/>
    </location>
    <ligand>
        <name>substrate</name>
    </ligand>
</feature>
<comment type="similarity">
    <text evidence="1">Belongs to the 5-formyltetrahydrofolate cyclo-ligase family.</text>
</comment>
<comment type="catalytic activity">
    <reaction evidence="4">
        <text>(6S)-5-formyl-5,6,7,8-tetrahydrofolate + ATP = (6R)-5,10-methenyltetrahydrofolate + ADP + phosphate</text>
        <dbReference type="Rhea" id="RHEA:10488"/>
        <dbReference type="ChEBI" id="CHEBI:30616"/>
        <dbReference type="ChEBI" id="CHEBI:43474"/>
        <dbReference type="ChEBI" id="CHEBI:57455"/>
        <dbReference type="ChEBI" id="CHEBI:57457"/>
        <dbReference type="ChEBI" id="CHEBI:456216"/>
        <dbReference type="EC" id="6.3.3.2"/>
    </reaction>
</comment>
<dbReference type="InterPro" id="IPR024185">
    <property type="entry name" value="FTHF_cligase-like_sf"/>
</dbReference>
<dbReference type="InterPro" id="IPR037171">
    <property type="entry name" value="NagB/RpiA_transferase-like"/>
</dbReference>
<evidence type="ECO:0000313" key="7">
    <source>
        <dbReference type="EMBL" id="KAK3046570.1"/>
    </source>
</evidence>
<organism evidence="7 8">
    <name type="scientific">Extremus antarcticus</name>
    <dbReference type="NCBI Taxonomy" id="702011"/>
    <lineage>
        <taxon>Eukaryota</taxon>
        <taxon>Fungi</taxon>
        <taxon>Dikarya</taxon>
        <taxon>Ascomycota</taxon>
        <taxon>Pezizomycotina</taxon>
        <taxon>Dothideomycetes</taxon>
        <taxon>Dothideomycetidae</taxon>
        <taxon>Mycosphaerellales</taxon>
        <taxon>Extremaceae</taxon>
        <taxon>Extremus</taxon>
    </lineage>
</organism>
<feature type="binding site" evidence="6">
    <location>
        <begin position="7"/>
        <end position="11"/>
    </location>
    <ligand>
        <name>ATP</name>
        <dbReference type="ChEBI" id="CHEBI:30616"/>
    </ligand>
</feature>
<evidence type="ECO:0000256" key="3">
    <source>
        <dbReference type="ARBA" id="ARBA00022840"/>
    </source>
</evidence>
<keyword evidence="8" id="KW-1185">Reference proteome</keyword>
<evidence type="ECO:0000256" key="2">
    <source>
        <dbReference type="ARBA" id="ARBA00022741"/>
    </source>
</evidence>
<name>A0AAJ0D5J6_9PEZI</name>
<dbReference type="GO" id="GO:0035999">
    <property type="term" value="P:tetrahydrofolate interconversion"/>
    <property type="evidence" value="ECO:0007669"/>
    <property type="project" value="TreeGrafter"/>
</dbReference>
<dbReference type="InterPro" id="IPR002698">
    <property type="entry name" value="FTHF_cligase"/>
</dbReference>
<dbReference type="GO" id="GO:0005524">
    <property type="term" value="F:ATP binding"/>
    <property type="evidence" value="ECO:0007669"/>
    <property type="project" value="UniProtKB-KW"/>
</dbReference>
<dbReference type="PANTHER" id="PTHR23407:SF1">
    <property type="entry name" value="5-FORMYLTETRAHYDROFOLATE CYCLO-LIGASE"/>
    <property type="match status" value="1"/>
</dbReference>
<proteinExistence type="inferred from homology"/>
<dbReference type="GO" id="GO:0030272">
    <property type="term" value="F:5-formyltetrahydrofolate cyclo-ligase activity"/>
    <property type="evidence" value="ECO:0007669"/>
    <property type="project" value="UniProtKB-EC"/>
</dbReference>
<dbReference type="SUPFAM" id="SSF100950">
    <property type="entry name" value="NagB/RpiA/CoA transferase-like"/>
    <property type="match status" value="1"/>
</dbReference>
<evidence type="ECO:0000256" key="5">
    <source>
        <dbReference type="ARBA" id="ARBA00038966"/>
    </source>
</evidence>
<sequence length="240" mass="26322">MTTQQSKSDLRKRIKTKLKTLTEDEIKTQSEKAQSLIISLPQYQSAQRLSIYLSMPSSEIQTSSLVSHALQNNKKVFVPYIHHPPTSPRKVIDLLRLSSLADYSSLSRDSWGIPTLAKEGVEGRENAMGGFGLGTGEMLEVKEEGEHEDVGRKGEDGTLDVVVMPGVAFDEGMNRLGHGGGFYDGFLSRYCSDGTGKPFLVGLCLAEQMLPPGQEIPTMYDDWIVDAVAVGDGRLLTLED</sequence>